<dbReference type="PANTHER" id="PTHR21708">
    <property type="entry name" value="PROBABLE 2-DEHYDROPANTOATE 2-REDUCTASE"/>
    <property type="match status" value="1"/>
</dbReference>
<dbReference type="GO" id="GO:0008677">
    <property type="term" value="F:2-dehydropantoate 2-reductase activity"/>
    <property type="evidence" value="ECO:0007669"/>
    <property type="project" value="UniProtKB-EC"/>
</dbReference>
<dbReference type="PANTHER" id="PTHR21708:SF45">
    <property type="entry name" value="2-DEHYDROPANTOATE 2-REDUCTASE"/>
    <property type="match status" value="1"/>
</dbReference>
<evidence type="ECO:0000256" key="1">
    <source>
        <dbReference type="ARBA" id="ARBA00002919"/>
    </source>
</evidence>
<dbReference type="EC" id="1.1.1.169" evidence="4"/>
<keyword evidence="8" id="KW-0560">Oxidoreductase</keyword>
<dbReference type="SUPFAM" id="SSF51735">
    <property type="entry name" value="NAD(P)-binding Rossmann-fold domains"/>
    <property type="match status" value="1"/>
</dbReference>
<dbReference type="UniPathway" id="UPA00028">
    <property type="reaction ID" value="UER00004"/>
</dbReference>
<evidence type="ECO:0000256" key="9">
    <source>
        <dbReference type="ARBA" id="ARBA00032024"/>
    </source>
</evidence>
<dbReference type="InterPro" id="IPR013752">
    <property type="entry name" value="KPA_reductase"/>
</dbReference>
<dbReference type="AlphaFoldDB" id="A0A1I7NU70"/>
<comment type="catalytic activity">
    <reaction evidence="10">
        <text>(R)-pantoate + NADP(+) = 2-dehydropantoate + NADPH + H(+)</text>
        <dbReference type="Rhea" id="RHEA:16233"/>
        <dbReference type="ChEBI" id="CHEBI:11561"/>
        <dbReference type="ChEBI" id="CHEBI:15378"/>
        <dbReference type="ChEBI" id="CHEBI:15980"/>
        <dbReference type="ChEBI" id="CHEBI:57783"/>
        <dbReference type="ChEBI" id="CHEBI:58349"/>
        <dbReference type="EC" id="1.1.1.169"/>
    </reaction>
</comment>
<keyword evidence="7" id="KW-0521">NADP</keyword>
<dbReference type="InterPro" id="IPR013328">
    <property type="entry name" value="6PGD_dom2"/>
</dbReference>
<comment type="function">
    <text evidence="1">Catalyzes the NADPH-dependent reduction of ketopantoate into pantoic acid.</text>
</comment>
<evidence type="ECO:0000256" key="6">
    <source>
        <dbReference type="ARBA" id="ARBA00022655"/>
    </source>
</evidence>
<keyword evidence="14" id="KW-1185">Reference proteome</keyword>
<dbReference type="InterPro" id="IPR008927">
    <property type="entry name" value="6-PGluconate_DH-like_C_sf"/>
</dbReference>
<evidence type="ECO:0000256" key="10">
    <source>
        <dbReference type="ARBA" id="ARBA00048793"/>
    </source>
</evidence>
<dbReference type="OrthoDB" id="9796561at2"/>
<keyword evidence="6" id="KW-0566">Pantothenate biosynthesis</keyword>
<dbReference type="InterPro" id="IPR036291">
    <property type="entry name" value="NAD(P)-bd_dom_sf"/>
</dbReference>
<name>A0A1I7NU70_9HYPH</name>
<dbReference type="InterPro" id="IPR013332">
    <property type="entry name" value="KPR_N"/>
</dbReference>
<reference evidence="14" key="1">
    <citation type="submission" date="2016-10" db="EMBL/GenBank/DDBJ databases">
        <authorList>
            <person name="Varghese N."/>
            <person name="Submissions S."/>
        </authorList>
    </citation>
    <scope>NUCLEOTIDE SEQUENCE [LARGE SCALE GENOMIC DNA]</scope>
    <source>
        <strain evidence="14">DSM 1565</strain>
    </source>
</reference>
<dbReference type="Gene3D" id="1.10.1040.10">
    <property type="entry name" value="N-(1-d-carboxylethyl)-l-norvaline Dehydrogenase, domain 2"/>
    <property type="match status" value="1"/>
</dbReference>
<sequence>MKICVVGAGGIGGLLAARLAQSGEEVTVIARGPHLAAIRANGLKLIEEDGRENVSRIAATDKIAEVPEQDLVILGMKAHQVAAVVRDLPAMYGRDTAVLTAQNGIPWWYFLRVSGPHEGRRLESVDPGGIIADNLPAERVLGSVVYPAAEITEPGVIKHIEGNRFSIAEIDNSKTERIVRISEALQKAGFKAPVAGDIRAEIWTKLWGNLSFNPISALTHATLEDICKFQPTRDAAARLMREAQSVGEALGVRFRIPLEKRIAGAEAVGPHKTSMLQDIEAGRGIEADALIGSVIELGQIANVPTPQIETVYACVKLLAATLARDGGRLRIEKA</sequence>
<dbReference type="GO" id="GO:0005737">
    <property type="term" value="C:cytoplasm"/>
    <property type="evidence" value="ECO:0007669"/>
    <property type="project" value="TreeGrafter"/>
</dbReference>
<evidence type="ECO:0000259" key="12">
    <source>
        <dbReference type="Pfam" id="PF08546"/>
    </source>
</evidence>
<comment type="pathway">
    <text evidence="2">Cofactor biosynthesis; (R)-pantothenate biosynthesis; (R)-pantoate from 3-methyl-2-oxobutanoate: step 2/2.</text>
</comment>
<dbReference type="FunFam" id="1.10.1040.10:FF:000017">
    <property type="entry name" value="2-dehydropantoate 2-reductase"/>
    <property type="match status" value="1"/>
</dbReference>
<dbReference type="PRINTS" id="PR00411">
    <property type="entry name" value="PNDRDTASEI"/>
</dbReference>
<comment type="similarity">
    <text evidence="3">Belongs to the ketopantoate reductase family.</text>
</comment>
<dbReference type="FunFam" id="3.40.50.720:FF:000307">
    <property type="entry name" value="2-dehydropantoate 2-reductase"/>
    <property type="match status" value="1"/>
</dbReference>
<evidence type="ECO:0000256" key="5">
    <source>
        <dbReference type="ARBA" id="ARBA00019465"/>
    </source>
</evidence>
<evidence type="ECO:0000259" key="11">
    <source>
        <dbReference type="Pfam" id="PF02558"/>
    </source>
</evidence>
<dbReference type="Proteomes" id="UP000199423">
    <property type="component" value="Unassembled WGS sequence"/>
</dbReference>
<proteinExistence type="inferred from homology"/>
<dbReference type="SUPFAM" id="SSF48179">
    <property type="entry name" value="6-phosphogluconate dehydrogenase C-terminal domain-like"/>
    <property type="match status" value="1"/>
</dbReference>
<dbReference type="NCBIfam" id="NF005089">
    <property type="entry name" value="PRK06522.1-4"/>
    <property type="match status" value="1"/>
</dbReference>
<dbReference type="InterPro" id="IPR051402">
    <property type="entry name" value="KPR-Related"/>
</dbReference>
<dbReference type="Gene3D" id="3.40.50.720">
    <property type="entry name" value="NAD(P)-binding Rossmann-like Domain"/>
    <property type="match status" value="1"/>
</dbReference>
<dbReference type="Pfam" id="PF08546">
    <property type="entry name" value="ApbA_C"/>
    <property type="match status" value="1"/>
</dbReference>
<dbReference type="GO" id="GO:0015940">
    <property type="term" value="P:pantothenate biosynthetic process"/>
    <property type="evidence" value="ECO:0007669"/>
    <property type="project" value="UniProtKB-UniPathway"/>
</dbReference>
<feature type="domain" description="Ketopantoate reductase N-terminal" evidence="11">
    <location>
        <begin position="3"/>
        <end position="171"/>
    </location>
</feature>
<evidence type="ECO:0000313" key="13">
    <source>
        <dbReference type="EMBL" id="SFV38229.1"/>
    </source>
</evidence>
<evidence type="ECO:0000256" key="7">
    <source>
        <dbReference type="ARBA" id="ARBA00022857"/>
    </source>
</evidence>
<dbReference type="STRING" id="51670.SAMN04488557_3638"/>
<accession>A0A1I7NU70</accession>
<dbReference type="EMBL" id="FPCH01000003">
    <property type="protein sequence ID" value="SFV38229.1"/>
    <property type="molecule type" value="Genomic_DNA"/>
</dbReference>
<protein>
    <recommendedName>
        <fullName evidence="5">2-dehydropantoate 2-reductase</fullName>
        <ecNumber evidence="4">1.1.1.169</ecNumber>
    </recommendedName>
    <alternativeName>
        <fullName evidence="9">Ketopantoate reductase</fullName>
    </alternativeName>
</protein>
<organism evidence="13 14">
    <name type="scientific">Hyphomicrobium facile</name>
    <dbReference type="NCBI Taxonomy" id="51670"/>
    <lineage>
        <taxon>Bacteria</taxon>
        <taxon>Pseudomonadati</taxon>
        <taxon>Pseudomonadota</taxon>
        <taxon>Alphaproteobacteria</taxon>
        <taxon>Hyphomicrobiales</taxon>
        <taxon>Hyphomicrobiaceae</taxon>
        <taxon>Hyphomicrobium</taxon>
    </lineage>
</organism>
<gene>
    <name evidence="13" type="ORF">SAMN04488557_3638</name>
</gene>
<evidence type="ECO:0000256" key="3">
    <source>
        <dbReference type="ARBA" id="ARBA00007870"/>
    </source>
</evidence>
<evidence type="ECO:0000256" key="2">
    <source>
        <dbReference type="ARBA" id="ARBA00004994"/>
    </source>
</evidence>
<feature type="domain" description="Ketopantoate reductase C-terminal" evidence="12">
    <location>
        <begin position="197"/>
        <end position="317"/>
    </location>
</feature>
<dbReference type="RefSeq" id="WP_092869065.1">
    <property type="nucleotide sequence ID" value="NZ_FPCH01000003.1"/>
</dbReference>
<dbReference type="Pfam" id="PF02558">
    <property type="entry name" value="ApbA"/>
    <property type="match status" value="1"/>
</dbReference>
<evidence type="ECO:0000256" key="8">
    <source>
        <dbReference type="ARBA" id="ARBA00023002"/>
    </source>
</evidence>
<evidence type="ECO:0000313" key="14">
    <source>
        <dbReference type="Proteomes" id="UP000199423"/>
    </source>
</evidence>
<evidence type="ECO:0000256" key="4">
    <source>
        <dbReference type="ARBA" id="ARBA00013014"/>
    </source>
</evidence>